<dbReference type="Proteomes" id="UP000291269">
    <property type="component" value="Unassembled WGS sequence"/>
</dbReference>
<sequence>MRSLSKKYSRAFTLYELVISIVLFALVASLVITFITYMSAFSEKNSASTQRVREQLALRKEIDFWFSAFDAENYTLSLERDGNRLLLASDRETGESYSVTEEVSDDGIKTFVFTYPSVTVVGEDVITGRVKCSHISAVYFTVYPEMPVFTLGEGEKSLRFTINTIVKPAMYACDIVYS</sequence>
<gene>
    <name evidence="2" type="ORF">ESZ91_02685</name>
</gene>
<accession>A0A4Q2KBQ9</accession>
<keyword evidence="3" id="KW-1185">Reference proteome</keyword>
<dbReference type="AlphaFoldDB" id="A0A4Q2KBQ9"/>
<feature type="transmembrane region" description="Helical" evidence="1">
    <location>
        <begin position="12"/>
        <end position="38"/>
    </location>
</feature>
<reference evidence="2 3" key="1">
    <citation type="journal article" date="2019" name="Gut">
        <title>Antibiotics-induced monodominance of a novel gut bacterial order.</title>
        <authorList>
            <person name="Hildebrand F."/>
            <person name="Moitinho-Silva L."/>
            <person name="Blasche S."/>
            <person name="Jahn M.T."/>
            <person name="Gossmann T.I."/>
            <person name="Heuerta-Cepas J."/>
            <person name="Hercog R."/>
            <person name="Luetge M."/>
            <person name="Bahram M."/>
            <person name="Pryszlak A."/>
            <person name="Alves R.J."/>
            <person name="Waszak S.M."/>
            <person name="Zhu A."/>
            <person name="Ye L."/>
            <person name="Costea P.I."/>
            <person name="Aalvink S."/>
            <person name="Belzer C."/>
            <person name="Forslund S.K."/>
            <person name="Sunagawa S."/>
            <person name="Hentschel U."/>
            <person name="Merten C."/>
            <person name="Patil K.R."/>
            <person name="Benes V."/>
            <person name="Bork P."/>
        </authorList>
    </citation>
    <scope>NUCLEOTIDE SEQUENCE [LARGE SCALE GENOMIC DNA]</scope>
    <source>
        <strain evidence="2 3">HDS1380</strain>
    </source>
</reference>
<proteinExistence type="predicted"/>
<keyword evidence="1" id="KW-0472">Membrane</keyword>
<protein>
    <recommendedName>
        <fullName evidence="4">Prepilin-type N-terminal cleavage/methylation domain-containing protein</fullName>
    </recommendedName>
</protein>
<evidence type="ECO:0000256" key="1">
    <source>
        <dbReference type="SAM" id="Phobius"/>
    </source>
</evidence>
<keyword evidence="1" id="KW-0812">Transmembrane</keyword>
<dbReference type="RefSeq" id="WP_129223870.1">
    <property type="nucleotide sequence ID" value="NZ_SDOZ01000002.1"/>
</dbReference>
<name>A0A4Q2KBQ9_9FIRM</name>
<evidence type="ECO:0000313" key="3">
    <source>
        <dbReference type="Proteomes" id="UP000291269"/>
    </source>
</evidence>
<dbReference type="EMBL" id="SDOZ01000002">
    <property type="protein sequence ID" value="RXZ61310.1"/>
    <property type="molecule type" value="Genomic_DNA"/>
</dbReference>
<evidence type="ECO:0008006" key="4">
    <source>
        <dbReference type="Google" id="ProtNLM"/>
    </source>
</evidence>
<keyword evidence="1" id="KW-1133">Transmembrane helix</keyword>
<organism evidence="2 3">
    <name type="scientific">Candidatus Borkfalkia ceftriaxoniphila</name>
    <dbReference type="NCBI Taxonomy" id="2508949"/>
    <lineage>
        <taxon>Bacteria</taxon>
        <taxon>Bacillati</taxon>
        <taxon>Bacillota</taxon>
        <taxon>Clostridia</taxon>
        <taxon>Christensenellales</taxon>
        <taxon>Christensenellaceae</taxon>
        <taxon>Candidatus Borkfalkia</taxon>
    </lineage>
</organism>
<comment type="caution">
    <text evidence="2">The sequence shown here is derived from an EMBL/GenBank/DDBJ whole genome shotgun (WGS) entry which is preliminary data.</text>
</comment>
<evidence type="ECO:0000313" key="2">
    <source>
        <dbReference type="EMBL" id="RXZ61310.1"/>
    </source>
</evidence>